<sequence length="127" mass="15087">MMQLNLADTKELECRPGVYRIYWIKNGKRQPIKRFMGSDKTGLIYIGESINIRKRLNEFRNAAFGKSQESHVGGKKIFRLDILKSHIQKKDLFFEFEYTEPNEHRDRENQLLEHYKQKFGEVPPLNG</sequence>
<protein>
    <submittedName>
        <fullName evidence="2">GIY-YIG nuclease family protein</fullName>
    </submittedName>
</protein>
<dbReference type="Pfam" id="PF01541">
    <property type="entry name" value="GIY-YIG"/>
    <property type="match status" value="1"/>
</dbReference>
<dbReference type="InterPro" id="IPR035901">
    <property type="entry name" value="GIY-YIG_endonuc_sf"/>
</dbReference>
<dbReference type="Proteomes" id="UP001597201">
    <property type="component" value="Unassembled WGS sequence"/>
</dbReference>
<dbReference type="EMBL" id="JBHTMY010000001">
    <property type="protein sequence ID" value="MFD1314236.1"/>
    <property type="molecule type" value="Genomic_DNA"/>
</dbReference>
<proteinExistence type="predicted"/>
<reference evidence="3" key="1">
    <citation type="journal article" date="2019" name="Int. J. Syst. Evol. Microbiol.">
        <title>The Global Catalogue of Microorganisms (GCM) 10K type strain sequencing project: providing services to taxonomists for standard genome sequencing and annotation.</title>
        <authorList>
            <consortium name="The Broad Institute Genomics Platform"/>
            <consortium name="The Broad Institute Genome Sequencing Center for Infectious Disease"/>
            <person name="Wu L."/>
            <person name="Ma J."/>
        </authorList>
    </citation>
    <scope>NUCLEOTIDE SEQUENCE [LARGE SCALE GENOMIC DNA]</scope>
    <source>
        <strain evidence="3">CCUG 61485</strain>
    </source>
</reference>
<comment type="caution">
    <text evidence="2">The sequence shown here is derived from an EMBL/GenBank/DDBJ whole genome shotgun (WGS) entry which is preliminary data.</text>
</comment>
<name>A0ABW3XZ96_9FLAO</name>
<gene>
    <name evidence="2" type="ORF">ACFQ39_01285</name>
</gene>
<accession>A0ABW3XZ96</accession>
<dbReference type="SUPFAM" id="SSF82771">
    <property type="entry name" value="GIY-YIG endonuclease"/>
    <property type="match status" value="1"/>
</dbReference>
<feature type="domain" description="GIY-YIG" evidence="1">
    <location>
        <begin position="40"/>
        <end position="106"/>
    </location>
</feature>
<dbReference type="InterPro" id="IPR000305">
    <property type="entry name" value="GIY-YIG_endonuc"/>
</dbReference>
<keyword evidence="3" id="KW-1185">Reference proteome</keyword>
<evidence type="ECO:0000259" key="1">
    <source>
        <dbReference type="Pfam" id="PF01541"/>
    </source>
</evidence>
<evidence type="ECO:0000313" key="2">
    <source>
        <dbReference type="EMBL" id="MFD1314236.1"/>
    </source>
</evidence>
<organism evidence="2 3">
    <name type="scientific">Namhaeicola litoreus</name>
    <dbReference type="NCBI Taxonomy" id="1052145"/>
    <lineage>
        <taxon>Bacteria</taxon>
        <taxon>Pseudomonadati</taxon>
        <taxon>Bacteroidota</taxon>
        <taxon>Flavobacteriia</taxon>
        <taxon>Flavobacteriales</taxon>
        <taxon>Flavobacteriaceae</taxon>
        <taxon>Namhaeicola</taxon>
    </lineage>
</organism>
<dbReference type="RefSeq" id="WP_377175649.1">
    <property type="nucleotide sequence ID" value="NZ_JBHTMY010000001.1"/>
</dbReference>
<evidence type="ECO:0000313" key="3">
    <source>
        <dbReference type="Proteomes" id="UP001597201"/>
    </source>
</evidence>